<comment type="function">
    <text evidence="3">PPIases accelerate the folding of proteins. It catalyzes the cis-trans isomerization of proline imidic peptide bonds in oligopeptides.</text>
</comment>
<evidence type="ECO:0000256" key="2">
    <source>
        <dbReference type="ARBA" id="ARBA00023186"/>
    </source>
</evidence>
<keyword evidence="3" id="KW-0697">Rotamase</keyword>
<keyword evidence="6" id="KW-1185">Reference proteome</keyword>
<sequence>MLALFVFATAVGDSAYKSGGHQVRDLLRRSPQNRRGSTISSTLAELKSNFLALCASGKYDGTIFHRNIKGFMIQGGDPTGTGKGGTSIWGKKFNDEIRELLKHNARGILSMANSGPNTNGSQFFITYAKQPHLNGLYTIFGKVIHGFEVLDIMEKTQTGPGDRPLAEIRLNRVTIHANPLAG</sequence>
<dbReference type="GO" id="GO:0003755">
    <property type="term" value="F:peptidyl-prolyl cis-trans isomerase activity"/>
    <property type="evidence" value="ECO:0007669"/>
    <property type="project" value="UniProtKB-UniRule"/>
</dbReference>
<dbReference type="Gene3D" id="2.40.100.10">
    <property type="entry name" value="Cyclophilin-like"/>
    <property type="match status" value="1"/>
</dbReference>
<dbReference type="GO" id="GO:0071013">
    <property type="term" value="C:catalytic step 2 spliceosome"/>
    <property type="evidence" value="ECO:0007669"/>
    <property type="project" value="TreeGrafter"/>
</dbReference>
<comment type="catalytic activity">
    <reaction evidence="1 3">
        <text>[protein]-peptidylproline (omega=180) = [protein]-peptidylproline (omega=0)</text>
        <dbReference type="Rhea" id="RHEA:16237"/>
        <dbReference type="Rhea" id="RHEA-COMP:10747"/>
        <dbReference type="Rhea" id="RHEA-COMP:10748"/>
        <dbReference type="ChEBI" id="CHEBI:83833"/>
        <dbReference type="ChEBI" id="CHEBI:83834"/>
        <dbReference type="EC" id="5.2.1.8"/>
    </reaction>
</comment>
<dbReference type="InterPro" id="IPR020892">
    <property type="entry name" value="Cyclophilin-type_PPIase_CS"/>
</dbReference>
<comment type="caution">
    <text evidence="5">The sequence shown here is derived from an EMBL/GenBank/DDBJ whole genome shotgun (WGS) entry which is preliminary data.</text>
</comment>
<accession>A0A8J5FFS7</accession>
<dbReference type="PROSITE" id="PS00170">
    <property type="entry name" value="CSA_PPIASE_1"/>
    <property type="match status" value="1"/>
</dbReference>
<name>A0A8J5FFS7_ZINOF</name>
<comment type="similarity">
    <text evidence="3">Belongs to the cyclophilin-type PPIase family.</text>
</comment>
<dbReference type="InterPro" id="IPR002130">
    <property type="entry name" value="Cyclophilin-type_PPIase_dom"/>
</dbReference>
<proteinExistence type="inferred from homology"/>
<dbReference type="PANTHER" id="PTHR45625">
    <property type="entry name" value="PEPTIDYL-PROLYL CIS-TRANS ISOMERASE-RELATED"/>
    <property type="match status" value="1"/>
</dbReference>
<dbReference type="EMBL" id="JACMSC010000015">
    <property type="protein sequence ID" value="KAG6486882.1"/>
    <property type="molecule type" value="Genomic_DNA"/>
</dbReference>
<protein>
    <recommendedName>
        <fullName evidence="3">Peptidyl-prolyl cis-trans isomerase</fullName>
        <shortName evidence="3">PPIase</shortName>
        <ecNumber evidence="3">5.2.1.8</ecNumber>
    </recommendedName>
</protein>
<reference evidence="5 6" key="1">
    <citation type="submission" date="2020-08" db="EMBL/GenBank/DDBJ databases">
        <title>Plant Genome Project.</title>
        <authorList>
            <person name="Zhang R.-G."/>
        </authorList>
    </citation>
    <scope>NUCLEOTIDE SEQUENCE [LARGE SCALE GENOMIC DNA]</scope>
    <source>
        <tissue evidence="5">Rhizome</tissue>
    </source>
</reference>
<dbReference type="CDD" id="cd01928">
    <property type="entry name" value="Cyclophilin_PPIL3_like"/>
    <property type="match status" value="1"/>
</dbReference>
<keyword evidence="3" id="KW-0413">Isomerase</keyword>
<dbReference type="Proteomes" id="UP000734854">
    <property type="component" value="Unassembled WGS sequence"/>
</dbReference>
<dbReference type="EC" id="5.2.1.8" evidence="3"/>
<evidence type="ECO:0000256" key="1">
    <source>
        <dbReference type="ARBA" id="ARBA00000971"/>
    </source>
</evidence>
<gene>
    <name evidence="5" type="ORF">ZIOFF_055463</name>
</gene>
<evidence type="ECO:0000313" key="5">
    <source>
        <dbReference type="EMBL" id="KAG6486882.1"/>
    </source>
</evidence>
<dbReference type="GO" id="GO:0006457">
    <property type="term" value="P:protein folding"/>
    <property type="evidence" value="ECO:0007669"/>
    <property type="project" value="InterPro"/>
</dbReference>
<evidence type="ECO:0000256" key="3">
    <source>
        <dbReference type="RuleBase" id="RU363019"/>
    </source>
</evidence>
<evidence type="ECO:0000259" key="4">
    <source>
        <dbReference type="PROSITE" id="PS50072"/>
    </source>
</evidence>
<dbReference type="PROSITE" id="PS50072">
    <property type="entry name" value="CSA_PPIASE_2"/>
    <property type="match status" value="1"/>
</dbReference>
<keyword evidence="2" id="KW-0143">Chaperone</keyword>
<dbReference type="PRINTS" id="PR00153">
    <property type="entry name" value="CSAPPISMRASE"/>
</dbReference>
<dbReference type="Pfam" id="PF00160">
    <property type="entry name" value="Pro_isomerase"/>
    <property type="match status" value="1"/>
</dbReference>
<dbReference type="AlphaFoldDB" id="A0A8J5FFS7"/>
<dbReference type="InterPro" id="IPR044666">
    <property type="entry name" value="Cyclophilin_A-like"/>
</dbReference>
<dbReference type="InterPro" id="IPR029000">
    <property type="entry name" value="Cyclophilin-like_dom_sf"/>
</dbReference>
<dbReference type="SUPFAM" id="SSF50891">
    <property type="entry name" value="Cyclophilin-like"/>
    <property type="match status" value="1"/>
</dbReference>
<evidence type="ECO:0000313" key="6">
    <source>
        <dbReference type="Proteomes" id="UP000734854"/>
    </source>
</evidence>
<feature type="domain" description="PPIase cyclophilin-type" evidence="4">
    <location>
        <begin position="49"/>
        <end position="175"/>
    </location>
</feature>
<dbReference type="PANTHER" id="PTHR45625:SF2">
    <property type="entry name" value="PEPTIDYL-PROLYL CIS-TRANS ISOMERASE-LIKE 3"/>
    <property type="match status" value="1"/>
</dbReference>
<organism evidence="5 6">
    <name type="scientific">Zingiber officinale</name>
    <name type="common">Ginger</name>
    <name type="synonym">Amomum zingiber</name>
    <dbReference type="NCBI Taxonomy" id="94328"/>
    <lineage>
        <taxon>Eukaryota</taxon>
        <taxon>Viridiplantae</taxon>
        <taxon>Streptophyta</taxon>
        <taxon>Embryophyta</taxon>
        <taxon>Tracheophyta</taxon>
        <taxon>Spermatophyta</taxon>
        <taxon>Magnoliopsida</taxon>
        <taxon>Liliopsida</taxon>
        <taxon>Zingiberales</taxon>
        <taxon>Zingiberaceae</taxon>
        <taxon>Zingiber</taxon>
    </lineage>
</organism>